<dbReference type="EMBL" id="AMCI01004923">
    <property type="protein sequence ID" value="EJW97137.1"/>
    <property type="molecule type" value="Genomic_DNA"/>
</dbReference>
<sequence length="113" mass="13176">MRCTTFSPSMSKICPIIIRIIAMKQHNTSFRRKSKLHPIQQSISFFSFSQLTGRHQLSQTKPIISTYIIKMIALQVIFSILTQFRLIKVIKKIINTCSTYSKRSFLIRQISTH</sequence>
<organism evidence="1">
    <name type="scientific">gut metagenome</name>
    <dbReference type="NCBI Taxonomy" id="749906"/>
    <lineage>
        <taxon>unclassified sequences</taxon>
        <taxon>metagenomes</taxon>
        <taxon>organismal metagenomes</taxon>
    </lineage>
</organism>
<evidence type="ECO:0000313" key="1">
    <source>
        <dbReference type="EMBL" id="EJW97137.1"/>
    </source>
</evidence>
<comment type="caution">
    <text evidence="1">The sequence shown here is derived from an EMBL/GenBank/DDBJ whole genome shotgun (WGS) entry which is preliminary data.</text>
</comment>
<protein>
    <submittedName>
        <fullName evidence="1">Uncharacterized protein</fullName>
    </submittedName>
</protein>
<gene>
    <name evidence="1" type="ORF">EVA_14757</name>
</gene>
<reference evidence="1" key="1">
    <citation type="journal article" date="2012" name="PLoS ONE">
        <title>Gene sets for utilization of primary and secondary nutrition supplies in the distal gut of endangered iberian lynx.</title>
        <authorList>
            <person name="Alcaide M."/>
            <person name="Messina E."/>
            <person name="Richter M."/>
            <person name="Bargiela R."/>
            <person name="Peplies J."/>
            <person name="Huws S.A."/>
            <person name="Newbold C.J."/>
            <person name="Golyshin P.N."/>
            <person name="Simon M.A."/>
            <person name="Lopez G."/>
            <person name="Yakimov M.M."/>
            <person name="Ferrer M."/>
        </authorList>
    </citation>
    <scope>NUCLEOTIDE SEQUENCE</scope>
</reference>
<name>J9G5R5_9ZZZZ</name>
<dbReference type="AlphaFoldDB" id="J9G5R5"/>
<accession>J9G5R5</accession>
<proteinExistence type="predicted"/>